<protein>
    <recommendedName>
        <fullName evidence="4">YtxH domain-containing protein</fullName>
    </recommendedName>
</protein>
<evidence type="ECO:0000256" key="1">
    <source>
        <dbReference type="SAM" id="Phobius"/>
    </source>
</evidence>
<dbReference type="Gene3D" id="1.20.120.20">
    <property type="entry name" value="Apolipoprotein"/>
    <property type="match status" value="1"/>
</dbReference>
<dbReference type="Proteomes" id="UP001156666">
    <property type="component" value="Unassembled WGS sequence"/>
</dbReference>
<reference evidence="2" key="2">
    <citation type="submission" date="2023-01" db="EMBL/GenBank/DDBJ databases">
        <title>Draft genome sequence of Portibacter lacus strain NBRC 108769.</title>
        <authorList>
            <person name="Sun Q."/>
            <person name="Mori K."/>
        </authorList>
    </citation>
    <scope>NUCLEOTIDE SEQUENCE</scope>
    <source>
        <strain evidence="2">NBRC 108769</strain>
    </source>
</reference>
<sequence length="143" mass="15123">MSDNNNSGNNTNKFLFVAGIITGAAAAIYLNTPHGKKVRNAIVEKADEYKNTVSEKASEIATSSKNYAESAMKTASEKIDSVKESAKTALDSASSTITNVKDRFINKTEEAADAAEDFATDKASNLKSGVAKAKKKLNNGVKA</sequence>
<keyword evidence="1" id="KW-1133">Transmembrane helix</keyword>
<accession>A0AA37SLU2</accession>
<keyword evidence="1" id="KW-0812">Transmembrane</keyword>
<proteinExistence type="predicted"/>
<name>A0AA37SLU2_9BACT</name>
<dbReference type="AlphaFoldDB" id="A0AA37SLU2"/>
<keyword evidence="3" id="KW-1185">Reference proteome</keyword>
<reference evidence="2" key="1">
    <citation type="journal article" date="2014" name="Int. J. Syst. Evol. Microbiol.">
        <title>Complete genome sequence of Corynebacterium casei LMG S-19264T (=DSM 44701T), isolated from a smear-ripened cheese.</title>
        <authorList>
            <consortium name="US DOE Joint Genome Institute (JGI-PGF)"/>
            <person name="Walter F."/>
            <person name="Albersmeier A."/>
            <person name="Kalinowski J."/>
            <person name="Ruckert C."/>
        </authorList>
    </citation>
    <scope>NUCLEOTIDE SEQUENCE</scope>
    <source>
        <strain evidence="2">NBRC 108769</strain>
    </source>
</reference>
<evidence type="ECO:0000313" key="3">
    <source>
        <dbReference type="Proteomes" id="UP001156666"/>
    </source>
</evidence>
<evidence type="ECO:0000313" key="2">
    <source>
        <dbReference type="EMBL" id="GLR15727.1"/>
    </source>
</evidence>
<evidence type="ECO:0008006" key="4">
    <source>
        <dbReference type="Google" id="ProtNLM"/>
    </source>
</evidence>
<dbReference type="RefSeq" id="WP_235292624.1">
    <property type="nucleotide sequence ID" value="NZ_BSOH01000001.1"/>
</dbReference>
<feature type="transmembrane region" description="Helical" evidence="1">
    <location>
        <begin position="12"/>
        <end position="30"/>
    </location>
</feature>
<comment type="caution">
    <text evidence="2">The sequence shown here is derived from an EMBL/GenBank/DDBJ whole genome shotgun (WGS) entry which is preliminary data.</text>
</comment>
<gene>
    <name evidence="2" type="ORF">GCM10007940_03420</name>
</gene>
<dbReference type="EMBL" id="BSOH01000001">
    <property type="protein sequence ID" value="GLR15727.1"/>
    <property type="molecule type" value="Genomic_DNA"/>
</dbReference>
<organism evidence="2 3">
    <name type="scientific">Portibacter lacus</name>
    <dbReference type="NCBI Taxonomy" id="1099794"/>
    <lineage>
        <taxon>Bacteria</taxon>
        <taxon>Pseudomonadati</taxon>
        <taxon>Bacteroidota</taxon>
        <taxon>Saprospiria</taxon>
        <taxon>Saprospirales</taxon>
        <taxon>Haliscomenobacteraceae</taxon>
        <taxon>Portibacter</taxon>
    </lineage>
</organism>
<keyword evidence="1" id="KW-0472">Membrane</keyword>